<dbReference type="CDD" id="cd14866">
    <property type="entry name" value="Fe-ADH-like"/>
    <property type="match status" value="1"/>
</dbReference>
<dbReference type="Pfam" id="PF25137">
    <property type="entry name" value="ADH_Fe_C"/>
    <property type="match status" value="1"/>
</dbReference>
<dbReference type="AlphaFoldDB" id="A0A158EFC4"/>
<dbReference type="GO" id="GO:0004022">
    <property type="term" value="F:alcohol dehydrogenase (NAD+) activity"/>
    <property type="evidence" value="ECO:0007669"/>
    <property type="project" value="TreeGrafter"/>
</dbReference>
<dbReference type="OrthoDB" id="323926at2"/>
<feature type="domain" description="Fe-containing alcohol dehydrogenase-like C-terminal" evidence="4">
    <location>
        <begin position="200"/>
        <end position="380"/>
    </location>
</feature>
<reference evidence="5" key="1">
    <citation type="submission" date="2016-01" db="EMBL/GenBank/DDBJ databases">
        <authorList>
            <person name="Peeters C."/>
        </authorList>
    </citation>
    <scope>NUCLEOTIDE SEQUENCE</scope>
    <source>
        <strain evidence="5">LMG 29321</strain>
    </source>
</reference>
<evidence type="ECO:0000313" key="5">
    <source>
        <dbReference type="EMBL" id="SAL05602.1"/>
    </source>
</evidence>
<dbReference type="Gene3D" id="1.20.1090.10">
    <property type="entry name" value="Dehydroquinate synthase-like - alpha domain"/>
    <property type="match status" value="1"/>
</dbReference>
<evidence type="ECO:0000259" key="4">
    <source>
        <dbReference type="Pfam" id="PF25137"/>
    </source>
</evidence>
<dbReference type="Proteomes" id="UP000071859">
    <property type="component" value="Unassembled WGS sequence"/>
</dbReference>
<accession>A0A158EFC4</accession>
<evidence type="ECO:0000256" key="2">
    <source>
        <dbReference type="ARBA" id="ARBA00023002"/>
    </source>
</evidence>
<proteinExistence type="inferred from homology"/>
<dbReference type="PANTHER" id="PTHR11496">
    <property type="entry name" value="ALCOHOL DEHYDROGENASE"/>
    <property type="match status" value="1"/>
</dbReference>
<dbReference type="Pfam" id="PF00465">
    <property type="entry name" value="Fe-ADH"/>
    <property type="match status" value="1"/>
</dbReference>
<comment type="similarity">
    <text evidence="1">Belongs to the iron-containing alcohol dehydrogenase family.</text>
</comment>
<keyword evidence="2" id="KW-0560">Oxidoreductase</keyword>
<dbReference type="EMBL" id="FCOX02000085">
    <property type="protein sequence ID" value="SAL05602.1"/>
    <property type="molecule type" value="Genomic_DNA"/>
</dbReference>
<dbReference type="RefSeq" id="WP_063959079.1">
    <property type="nucleotide sequence ID" value="NZ_FCOX02000085.1"/>
</dbReference>
<dbReference type="Gene3D" id="3.40.50.1970">
    <property type="match status" value="1"/>
</dbReference>
<evidence type="ECO:0000259" key="3">
    <source>
        <dbReference type="Pfam" id="PF00465"/>
    </source>
</evidence>
<dbReference type="InterPro" id="IPR001670">
    <property type="entry name" value="ADH_Fe/GldA"/>
</dbReference>
<dbReference type="PANTHER" id="PTHR11496:SF102">
    <property type="entry name" value="ALCOHOL DEHYDROGENASE 4"/>
    <property type="match status" value="1"/>
</dbReference>
<dbReference type="InterPro" id="IPR056798">
    <property type="entry name" value="ADH_Fe_C"/>
</dbReference>
<dbReference type="SUPFAM" id="SSF56796">
    <property type="entry name" value="Dehydroquinate synthase-like"/>
    <property type="match status" value="1"/>
</dbReference>
<gene>
    <name evidence="5" type="ORF">AWB78_07593</name>
</gene>
<evidence type="ECO:0000313" key="6">
    <source>
        <dbReference type="Proteomes" id="UP000071859"/>
    </source>
</evidence>
<sequence>MDQFRHLSAGARLYYGAGALKALPSELDRVASARVAVLVGSSVAASADLMDLVATSVGNRPLSVLTSVRAQSPVDSVFAAAKGLRESKADALIAVGGGSAIVTARAANILASEDRCIDDLCSRLQPDGQFSSPKLSAPKLPQFVIPTTPTTAMYKAGSAVVEGKDRRRHTMFDPKTRARAIFIHPEFSLSAPTELVETASFNALAMAVEGLVSDQANPISDAYLMQSLRLLSQRLPTSGQRGVDSRGRGELMLAALLCGQGTDDASPGLAAALGHTLGERFNVANGAVNAVLLPHTMRFNLIQTADRLPKIAEALGASGTCAISAVETLLRASAAPSRLRDLGVPQSGLKQIPELAANDWFFHKNPRRVESAGEIAQLLQFAW</sequence>
<name>A0A158EFC4_9BURK</name>
<protein>
    <submittedName>
        <fullName evidence="5">Iron-containing alcohol dehydrogenase</fullName>
    </submittedName>
</protein>
<feature type="domain" description="Alcohol dehydrogenase iron-type/glycerol dehydrogenase GldA" evidence="3">
    <location>
        <begin position="12"/>
        <end position="185"/>
    </location>
</feature>
<keyword evidence="6" id="KW-1185">Reference proteome</keyword>
<organism evidence="5 6">
    <name type="scientific">Caballeronia calidae</name>
    <dbReference type="NCBI Taxonomy" id="1777139"/>
    <lineage>
        <taxon>Bacteria</taxon>
        <taxon>Pseudomonadati</taxon>
        <taxon>Pseudomonadota</taxon>
        <taxon>Betaproteobacteria</taxon>
        <taxon>Burkholderiales</taxon>
        <taxon>Burkholderiaceae</taxon>
        <taxon>Caballeronia</taxon>
    </lineage>
</organism>
<dbReference type="InterPro" id="IPR039697">
    <property type="entry name" value="Alcohol_dehydrogenase_Fe"/>
</dbReference>
<dbReference type="GO" id="GO:0046872">
    <property type="term" value="F:metal ion binding"/>
    <property type="evidence" value="ECO:0007669"/>
    <property type="project" value="InterPro"/>
</dbReference>
<comment type="caution">
    <text evidence="5">The sequence shown here is derived from an EMBL/GenBank/DDBJ whole genome shotgun (WGS) entry which is preliminary data.</text>
</comment>
<evidence type="ECO:0000256" key="1">
    <source>
        <dbReference type="ARBA" id="ARBA00007358"/>
    </source>
</evidence>